<protein>
    <submittedName>
        <fullName evidence="4">Putative glycosyltransferase</fullName>
    </submittedName>
</protein>
<dbReference type="PANTHER" id="PTHR22916:SF51">
    <property type="entry name" value="GLYCOSYLTRANSFERASE EPSH-RELATED"/>
    <property type="match status" value="1"/>
</dbReference>
<dbReference type="InterPro" id="IPR029044">
    <property type="entry name" value="Nucleotide-diphossugar_trans"/>
</dbReference>
<dbReference type="PANTHER" id="PTHR22916">
    <property type="entry name" value="GLYCOSYLTRANSFERASE"/>
    <property type="match status" value="1"/>
</dbReference>
<feature type="domain" description="Glycosyltransferase 2-like" evidence="3">
    <location>
        <begin position="7"/>
        <end position="130"/>
    </location>
</feature>
<reference evidence="4" key="2">
    <citation type="journal article" date="2009" name="Microbiology">
        <title>Genetic diversity of capsular polysaccharide biosynthesis in Klebsiella pneumoniae clinical isolates.</title>
        <authorList>
            <person name="Shu H.-Y."/>
            <person name="Fung C.-P."/>
            <person name="Liu Y.-M."/>
            <person name="Wu K.-M."/>
            <person name="Chen Y.-T."/>
            <person name="Li L.-H."/>
            <person name="Liu T.-T."/>
            <person name="Kirby R."/>
            <person name="Tsai S.-F."/>
        </authorList>
    </citation>
    <scope>NUCLEOTIDE SEQUENCE</scope>
    <source>
        <strain evidence="4">VGH916</strain>
    </source>
</reference>
<dbReference type="InterPro" id="IPR001173">
    <property type="entry name" value="Glyco_trans_2-like"/>
</dbReference>
<dbReference type="Gene3D" id="3.90.550.10">
    <property type="entry name" value="Spore Coat Polysaccharide Biosynthesis Protein SpsA, Chain A"/>
    <property type="match status" value="1"/>
</dbReference>
<reference evidence="4" key="1">
    <citation type="submission" date="2007-12" db="EMBL/GenBank/DDBJ databases">
        <authorList>
            <person name="Wu K.M."/>
            <person name="Shu H.Y."/>
            <person name="Tsai S.F."/>
        </authorList>
    </citation>
    <scope>NUCLEOTIDE SEQUENCE</scope>
    <source>
        <strain evidence="4">VGH916</strain>
    </source>
</reference>
<name>C9K1G9_KLEPN</name>
<sequence length="342" mass="39475">MNMPIISVILPIYNIKEEYLETCIQSVCRQTLDDIEIILVNDGSTNNCLEVCTKFSHLDNRIIVIDQPNSGVSVARNSGLDIARGEWIAFVDPDDWLEPDYLLSLYNNASSNTEIVICDCNVFSNGEKRGNNFLPANSIGVLKNKNLLLGQLVSKVIAGYYPQLIGPGVPWGKLFKHDFIKKYNLKFVPGMVRMQDNIFCLYAFYYASQVFYTGENKYNYRMENNSASFKYNKKIISHFEKYFEEVKAFIDKCMSGNERYQKALDAKTLTSINSYLLYYFCHDNHTIESENDTLGNLMCRQPYASALKRVDFTYLTTQEKIFVILLKLRLYGVLKLIYKIKR</sequence>
<accession>C9K1G9</accession>
<dbReference type="EMBL" id="AB371294">
    <property type="protein sequence ID" value="BAI43807.1"/>
    <property type="molecule type" value="Genomic_DNA"/>
</dbReference>
<evidence type="ECO:0000313" key="4">
    <source>
        <dbReference type="EMBL" id="BAI43807.1"/>
    </source>
</evidence>
<dbReference type="GO" id="GO:0016758">
    <property type="term" value="F:hexosyltransferase activity"/>
    <property type="evidence" value="ECO:0007669"/>
    <property type="project" value="UniProtKB-ARBA"/>
</dbReference>
<evidence type="ECO:0000259" key="3">
    <source>
        <dbReference type="Pfam" id="PF00535"/>
    </source>
</evidence>
<keyword evidence="1" id="KW-0328">Glycosyltransferase</keyword>
<dbReference type="AlphaFoldDB" id="C9K1G9"/>
<proteinExistence type="predicted"/>
<keyword evidence="2 4" id="KW-0808">Transferase</keyword>
<dbReference type="Pfam" id="PF00535">
    <property type="entry name" value="Glycos_transf_2"/>
    <property type="match status" value="1"/>
</dbReference>
<evidence type="ECO:0000256" key="2">
    <source>
        <dbReference type="ARBA" id="ARBA00022679"/>
    </source>
</evidence>
<evidence type="ECO:0000256" key="1">
    <source>
        <dbReference type="ARBA" id="ARBA00022676"/>
    </source>
</evidence>
<dbReference type="CAZy" id="GT2">
    <property type="family name" value="Glycosyltransferase Family 2"/>
</dbReference>
<organism evidence="4">
    <name type="scientific">Klebsiella pneumoniae</name>
    <dbReference type="NCBI Taxonomy" id="573"/>
    <lineage>
        <taxon>Bacteria</taxon>
        <taxon>Pseudomonadati</taxon>
        <taxon>Pseudomonadota</taxon>
        <taxon>Gammaproteobacteria</taxon>
        <taxon>Enterobacterales</taxon>
        <taxon>Enterobacteriaceae</taxon>
        <taxon>Klebsiella/Raoultella group</taxon>
        <taxon>Klebsiella</taxon>
        <taxon>Klebsiella pneumoniae complex</taxon>
    </lineage>
</organism>
<dbReference type="CDD" id="cd00761">
    <property type="entry name" value="Glyco_tranf_GTA_type"/>
    <property type="match status" value="1"/>
</dbReference>
<dbReference type="SUPFAM" id="SSF53448">
    <property type="entry name" value="Nucleotide-diphospho-sugar transferases"/>
    <property type="match status" value="1"/>
</dbReference>